<dbReference type="GO" id="GO:0098552">
    <property type="term" value="C:side of membrane"/>
    <property type="evidence" value="ECO:0007669"/>
    <property type="project" value="UniProtKB-KW"/>
</dbReference>
<organism evidence="11 12">
    <name type="scientific">Moelleriella libera RCEF 2490</name>
    <dbReference type="NCBI Taxonomy" id="1081109"/>
    <lineage>
        <taxon>Eukaryota</taxon>
        <taxon>Fungi</taxon>
        <taxon>Dikarya</taxon>
        <taxon>Ascomycota</taxon>
        <taxon>Pezizomycotina</taxon>
        <taxon>Sordariomycetes</taxon>
        <taxon>Hypocreomycetidae</taxon>
        <taxon>Hypocreales</taxon>
        <taxon>Clavicipitaceae</taxon>
        <taxon>Moelleriella</taxon>
    </lineage>
</organism>
<keyword evidence="6" id="KW-1015">Disulfide bond</keyword>
<sequence>MKLCQLAPSLALLGGQVLADLTPIVAKGSKFFVGDGGPQFFMKGIAYQQDPAATKATTTTAAGAKSVVVKYADPLADAEACRRDVPILKELGTNTIRTYAIDPTADHSVCMRLLQDAGIYVVSDLSEPQLSINRDTPRWTTELFARYRSVVDALARYPNVIGFFAGNEVSNAANNTGASAFVKAAVRDTKHYIREQHPQRWLGVGYAANDDRDISAEIPTYFDCGAADESVDFFGYNIYSWCGESDLEKSSYRKHAEFFRNYSVPVFFAEYGCREPGGAEGRLFQETDALYAEPMSSVFSGGIVFMYFQEENDFGLVKIRDGKAEKMKNLETLKAHVLKADPKGVVNMSDYSVPSSAAAKKTECPPLSRNWEANRVLPPTPDPQLCRCMVKSLGCVPKAGLTSAAMSDIFGYVCGRSRAACAGISTNTQNGVYGAYSMCDDEAKLAFVLDAYYKSQKSAAYACDFQGSAPPAANDAACKDALAKANEANAHAATATLPAGAAATGRGKGDDSGAARLTAAGWSGVVLYMGAGLCLGAAQLFL</sequence>
<keyword evidence="9" id="KW-0808">Transferase</keyword>
<comment type="function">
    <text evidence="9">Splits internally a 1,3-beta-glucan molecule and transfers the newly generated reducing end (the donor) to the non-reducing end of another 1,3-beta-glucan molecule (the acceptor) forming a 1,3-beta linkage, resulting in the elongation of 1,3-beta-glucan chains in the cell wall.</text>
</comment>
<dbReference type="PANTHER" id="PTHR31468">
    <property type="entry name" value="1,3-BETA-GLUCANOSYLTRANSFERASE GAS1"/>
    <property type="match status" value="1"/>
</dbReference>
<dbReference type="SUPFAM" id="SSF51445">
    <property type="entry name" value="(Trans)glycosidases"/>
    <property type="match status" value="1"/>
</dbReference>
<evidence type="ECO:0000256" key="6">
    <source>
        <dbReference type="ARBA" id="ARBA00023157"/>
    </source>
</evidence>
<dbReference type="Pfam" id="PF07983">
    <property type="entry name" value="X8"/>
    <property type="match status" value="1"/>
</dbReference>
<protein>
    <recommendedName>
        <fullName evidence="9">1,3-beta-glucanosyltransferase</fullName>
        <ecNumber evidence="9">2.4.1.-</ecNumber>
    </recommendedName>
</protein>
<dbReference type="GO" id="GO:0031505">
    <property type="term" value="P:fungal-type cell wall organization"/>
    <property type="evidence" value="ECO:0007669"/>
    <property type="project" value="TreeGrafter"/>
</dbReference>
<dbReference type="InterPro" id="IPR012946">
    <property type="entry name" value="X8"/>
</dbReference>
<keyword evidence="11" id="KW-0378">Hydrolase</keyword>
<dbReference type="SMART" id="SM00768">
    <property type="entry name" value="X8"/>
    <property type="match status" value="1"/>
</dbReference>
<keyword evidence="8 9" id="KW-0449">Lipoprotein</keyword>
<dbReference type="GO" id="GO:0071970">
    <property type="term" value="P:fungal-type cell wall (1-&gt;3)-beta-D-glucan biosynthetic process"/>
    <property type="evidence" value="ECO:0007669"/>
    <property type="project" value="TreeGrafter"/>
</dbReference>
<accession>A0A167ZL12</accession>
<dbReference type="FunFam" id="3.20.20.80:FF:000038">
    <property type="entry name" value="1,3-beta-glucanosyltransferase"/>
    <property type="match status" value="1"/>
</dbReference>
<evidence type="ECO:0000256" key="9">
    <source>
        <dbReference type="RuleBase" id="RU361209"/>
    </source>
</evidence>
<dbReference type="EC" id="2.4.1.-" evidence="9"/>
<evidence type="ECO:0000313" key="12">
    <source>
        <dbReference type="Proteomes" id="UP000078544"/>
    </source>
</evidence>
<evidence type="ECO:0000259" key="10">
    <source>
        <dbReference type="SMART" id="SM00768"/>
    </source>
</evidence>
<name>A0A167ZL12_9HYPO</name>
<dbReference type="Gene3D" id="1.20.58.1040">
    <property type="match status" value="1"/>
</dbReference>
<dbReference type="InterPro" id="IPR004886">
    <property type="entry name" value="Glucanosyltransferase"/>
</dbReference>
<dbReference type="GO" id="GO:0042124">
    <property type="term" value="F:1,3-beta-glucanosyltransferase activity"/>
    <property type="evidence" value="ECO:0007669"/>
    <property type="project" value="TreeGrafter"/>
</dbReference>
<dbReference type="Pfam" id="PF03198">
    <property type="entry name" value="Glyco_hydro_72"/>
    <property type="match status" value="1"/>
</dbReference>
<dbReference type="Gene3D" id="3.20.20.80">
    <property type="entry name" value="Glycosidases"/>
    <property type="match status" value="1"/>
</dbReference>
<comment type="similarity">
    <text evidence="2 9">Belongs to the glycosyl hydrolase 72 family.</text>
</comment>
<evidence type="ECO:0000256" key="5">
    <source>
        <dbReference type="ARBA" id="ARBA00023136"/>
    </source>
</evidence>
<feature type="domain" description="X8" evidence="10">
    <location>
        <begin position="393"/>
        <end position="480"/>
    </location>
</feature>
<evidence type="ECO:0000256" key="8">
    <source>
        <dbReference type="ARBA" id="ARBA00023288"/>
    </source>
</evidence>
<dbReference type="AlphaFoldDB" id="A0A167ZL12"/>
<evidence type="ECO:0000256" key="3">
    <source>
        <dbReference type="ARBA" id="ARBA00022622"/>
    </source>
</evidence>
<comment type="caution">
    <text evidence="11">The sequence shown here is derived from an EMBL/GenBank/DDBJ whole genome shotgun (WGS) entry which is preliminary data.</text>
</comment>
<comment type="subcellular location">
    <subcellularLocation>
        <location evidence="1 9">Cell membrane</location>
        <topology evidence="1 9">Lipid-anchor</topology>
        <topology evidence="1 9">GPI-anchor</topology>
    </subcellularLocation>
</comment>
<keyword evidence="12" id="KW-1185">Reference proteome</keyword>
<keyword evidence="7" id="KW-0325">Glycoprotein</keyword>
<dbReference type="EMBL" id="AZGY01000014">
    <property type="protein sequence ID" value="KZZ92799.1"/>
    <property type="molecule type" value="Genomic_DNA"/>
</dbReference>
<dbReference type="GO" id="GO:0016787">
    <property type="term" value="F:hydrolase activity"/>
    <property type="evidence" value="ECO:0007669"/>
    <property type="project" value="UniProtKB-KW"/>
</dbReference>
<feature type="chain" id="PRO_5007749376" description="1,3-beta-glucanosyltransferase" evidence="9">
    <location>
        <begin position="20"/>
        <end position="542"/>
    </location>
</feature>
<dbReference type="STRING" id="1081109.A0A167ZL12"/>
<evidence type="ECO:0000256" key="2">
    <source>
        <dbReference type="ARBA" id="ARBA00007528"/>
    </source>
</evidence>
<evidence type="ECO:0000256" key="1">
    <source>
        <dbReference type="ARBA" id="ARBA00004609"/>
    </source>
</evidence>
<gene>
    <name evidence="11" type="ORF">AAL_05831</name>
</gene>
<dbReference type="Proteomes" id="UP000078544">
    <property type="component" value="Unassembled WGS sequence"/>
</dbReference>
<keyword evidence="4 9" id="KW-0732">Signal</keyword>
<evidence type="ECO:0000313" key="11">
    <source>
        <dbReference type="EMBL" id="KZZ92799.1"/>
    </source>
</evidence>
<dbReference type="OrthoDB" id="421038at2759"/>
<keyword evidence="5 9" id="KW-0472">Membrane</keyword>
<feature type="signal peptide" evidence="9">
    <location>
        <begin position="1"/>
        <end position="19"/>
    </location>
</feature>
<proteinExistence type="inferred from homology"/>
<dbReference type="InterPro" id="IPR017853">
    <property type="entry name" value="GH"/>
</dbReference>
<evidence type="ECO:0000256" key="7">
    <source>
        <dbReference type="ARBA" id="ARBA00023180"/>
    </source>
</evidence>
<reference evidence="11 12" key="1">
    <citation type="journal article" date="2016" name="Genome Biol. Evol.">
        <title>Divergent and convergent evolution of fungal pathogenicity.</title>
        <authorList>
            <person name="Shang Y."/>
            <person name="Xiao G."/>
            <person name="Zheng P."/>
            <person name="Cen K."/>
            <person name="Zhan S."/>
            <person name="Wang C."/>
        </authorList>
    </citation>
    <scope>NUCLEOTIDE SEQUENCE [LARGE SCALE GENOMIC DNA]</scope>
    <source>
        <strain evidence="11 12">RCEF 2490</strain>
    </source>
</reference>
<keyword evidence="3 9" id="KW-0336">GPI-anchor</keyword>
<dbReference type="GO" id="GO:0005886">
    <property type="term" value="C:plasma membrane"/>
    <property type="evidence" value="ECO:0007669"/>
    <property type="project" value="UniProtKB-SubCell"/>
</dbReference>
<evidence type="ECO:0000256" key="4">
    <source>
        <dbReference type="ARBA" id="ARBA00022729"/>
    </source>
</evidence>
<dbReference type="PANTHER" id="PTHR31468:SF2">
    <property type="entry name" value="1,3-BETA-GLUCANOSYLTRANSFERASE GAS1"/>
    <property type="match status" value="1"/>
</dbReference>